<accession>A0AAD4RZM0</accession>
<evidence type="ECO:0000313" key="2">
    <source>
        <dbReference type="Proteomes" id="UP001202328"/>
    </source>
</evidence>
<dbReference type="AlphaFoldDB" id="A0AAD4RZM0"/>
<keyword evidence="2" id="KW-1185">Reference proteome</keyword>
<evidence type="ECO:0000313" key="1">
    <source>
        <dbReference type="EMBL" id="KAI3849696.1"/>
    </source>
</evidence>
<dbReference type="EMBL" id="JAJJMB010016078">
    <property type="protein sequence ID" value="KAI3849696.1"/>
    <property type="molecule type" value="Genomic_DNA"/>
</dbReference>
<name>A0AAD4RZM0_9MAGN</name>
<proteinExistence type="predicted"/>
<reference evidence="1" key="1">
    <citation type="submission" date="2022-04" db="EMBL/GenBank/DDBJ databases">
        <title>A functionally conserved STORR gene fusion in Papaver species that diverged 16.8 million years ago.</title>
        <authorList>
            <person name="Catania T."/>
        </authorList>
    </citation>
    <scope>NUCLEOTIDE SEQUENCE</scope>
    <source>
        <strain evidence="1">S-188037</strain>
    </source>
</reference>
<protein>
    <recommendedName>
        <fullName evidence="3">Mitochondrial inner membrane translocase subunit Tim17/Tim22/Tim23/peroxisomal protein PMP24</fullName>
    </recommendedName>
</protein>
<evidence type="ECO:0008006" key="3">
    <source>
        <dbReference type="Google" id="ProtNLM"/>
    </source>
</evidence>
<sequence>MILLLNNLYLLPIKKKQLSLASETACIATSRALTGAAGGALFRGIAKYLAIPLETRLISARSFAVESGIRAGMICAMKGIRGKDDTKARAVAGFTSGFLFYLVGNIPFPHRVPRAIGLGLICALGDSLMHEVDTRSQRTALEDTQYTRTRCMLSELGLQDYEKHFKKQLLRDETMPWLKERKVLLEDIMLCLCFCARP</sequence>
<gene>
    <name evidence="1" type="ORF">MKW98_026610</name>
</gene>
<dbReference type="Proteomes" id="UP001202328">
    <property type="component" value="Unassembled WGS sequence"/>
</dbReference>
<comment type="caution">
    <text evidence="1">The sequence shown here is derived from an EMBL/GenBank/DDBJ whole genome shotgun (WGS) entry which is preliminary data.</text>
</comment>
<organism evidence="1 2">
    <name type="scientific">Papaver atlanticum</name>
    <dbReference type="NCBI Taxonomy" id="357466"/>
    <lineage>
        <taxon>Eukaryota</taxon>
        <taxon>Viridiplantae</taxon>
        <taxon>Streptophyta</taxon>
        <taxon>Embryophyta</taxon>
        <taxon>Tracheophyta</taxon>
        <taxon>Spermatophyta</taxon>
        <taxon>Magnoliopsida</taxon>
        <taxon>Ranunculales</taxon>
        <taxon>Papaveraceae</taxon>
        <taxon>Papaveroideae</taxon>
        <taxon>Papaver</taxon>
    </lineage>
</organism>